<dbReference type="GeneID" id="43583695"/>
<dbReference type="GO" id="GO:0030150">
    <property type="term" value="P:protein import into mitochondrial matrix"/>
    <property type="evidence" value="ECO:0007669"/>
    <property type="project" value="InterPro"/>
</dbReference>
<dbReference type="GO" id="GO:0046930">
    <property type="term" value="C:pore complex"/>
    <property type="evidence" value="ECO:0007669"/>
    <property type="project" value="UniProtKB-KW"/>
</dbReference>
<keyword evidence="11" id="KW-0472">Membrane</keyword>
<dbReference type="AlphaFoldDB" id="A0A5E8BZY8"/>
<dbReference type="InterPro" id="IPR027246">
    <property type="entry name" value="Porin_Euk/Tom40"/>
</dbReference>
<dbReference type="RefSeq" id="XP_031855486.1">
    <property type="nucleotide sequence ID" value="XM_031999595.1"/>
</dbReference>
<dbReference type="GO" id="GO:0008320">
    <property type="term" value="F:protein transmembrane transporter activity"/>
    <property type="evidence" value="ECO:0007669"/>
    <property type="project" value="InterPro"/>
</dbReference>
<dbReference type="GO" id="GO:0015288">
    <property type="term" value="F:porin activity"/>
    <property type="evidence" value="ECO:0007669"/>
    <property type="project" value="UniProtKB-KW"/>
</dbReference>
<keyword evidence="9" id="KW-0626">Porin</keyword>
<comment type="subcellular location">
    <subcellularLocation>
        <location evidence="1">Mitochondrion outer membrane</location>
        <topology evidence="1">Multi-pass membrane protein</topology>
    </subcellularLocation>
</comment>
<keyword evidence="8" id="KW-0406">Ion transport</keyword>
<evidence type="ECO:0000313" key="14">
    <source>
        <dbReference type="EMBL" id="VVT56180.1"/>
    </source>
</evidence>
<keyword evidence="15" id="KW-1185">Reference proteome</keyword>
<keyword evidence="7" id="KW-0653">Protein transport</keyword>
<keyword evidence="4" id="KW-1134">Transmembrane beta strand</keyword>
<evidence type="ECO:0000256" key="4">
    <source>
        <dbReference type="ARBA" id="ARBA00022452"/>
    </source>
</evidence>
<dbReference type="Gene3D" id="2.40.160.10">
    <property type="entry name" value="Porin"/>
    <property type="match status" value="1"/>
</dbReference>
<evidence type="ECO:0000256" key="13">
    <source>
        <dbReference type="ARBA" id="ARBA00078731"/>
    </source>
</evidence>
<evidence type="ECO:0000256" key="11">
    <source>
        <dbReference type="ARBA" id="ARBA00023136"/>
    </source>
</evidence>
<keyword evidence="6" id="KW-1000">Mitochondrion outer membrane</keyword>
<protein>
    <recommendedName>
        <fullName evidence="13">Translocase of outer membrane 40 kDa subunit</fullName>
    </recommendedName>
</protein>
<dbReference type="OrthoDB" id="19656at2759"/>
<evidence type="ECO:0000256" key="5">
    <source>
        <dbReference type="ARBA" id="ARBA00022692"/>
    </source>
</evidence>
<dbReference type="CDD" id="cd07305">
    <property type="entry name" value="Porin3_Tom40"/>
    <property type="match status" value="1"/>
</dbReference>
<evidence type="ECO:0000256" key="7">
    <source>
        <dbReference type="ARBA" id="ARBA00022927"/>
    </source>
</evidence>
<organism evidence="14 15">
    <name type="scientific">Magnusiomyces paraingens</name>
    <dbReference type="NCBI Taxonomy" id="2606893"/>
    <lineage>
        <taxon>Eukaryota</taxon>
        <taxon>Fungi</taxon>
        <taxon>Dikarya</taxon>
        <taxon>Ascomycota</taxon>
        <taxon>Saccharomycotina</taxon>
        <taxon>Dipodascomycetes</taxon>
        <taxon>Dipodascales</taxon>
        <taxon>Dipodascaceae</taxon>
        <taxon>Magnusiomyces</taxon>
    </lineage>
</organism>
<dbReference type="PANTHER" id="PTHR10802">
    <property type="entry name" value="MITOCHONDRIAL IMPORT RECEPTOR SUBUNIT TOM40"/>
    <property type="match status" value="1"/>
</dbReference>
<evidence type="ECO:0000256" key="12">
    <source>
        <dbReference type="ARBA" id="ARBA00053390"/>
    </source>
</evidence>
<name>A0A5E8BZY8_9ASCO</name>
<gene>
    <name evidence="14" type="ORF">SAPINGB_P004880</name>
</gene>
<evidence type="ECO:0000256" key="1">
    <source>
        <dbReference type="ARBA" id="ARBA00004374"/>
    </source>
</evidence>
<evidence type="ECO:0000256" key="3">
    <source>
        <dbReference type="ARBA" id="ARBA00022448"/>
    </source>
</evidence>
<sequence>MAAVPTPSASTIPTLGDISKIPLGTIPGTSIVIPREPSVWETHPVLSPFNDLYNAVAARRSALNLSNPGTMENLTKEVTKDVFLNNYFFTGLRADLSKSFSMNPAFQVSHSFALGSPMMPPYGFAAFYATDNVLLQGNIDNELSLSGRAHYSLSKGSIFKANAQIANGQPPMLQLEHDLQGSDFTINLKALNPSFLDGVFTGVGVASYLQSLTPKLALGIETVYSAQSASHPPDAAMSFSGRYASGDWIATGQLQGQGAINATFYRRVTDKVEAGIEASIGLTNPQAALMAGPAGGAPAGPTIEGTTTIGAKYEFRQSVFRGQIDSNGKVAVLLERRVLPVLSILFAGEIDHSKSAARLGLGIQFEAGGEEIYAQGPPDPTSQAHPPM</sequence>
<evidence type="ECO:0000256" key="2">
    <source>
        <dbReference type="ARBA" id="ARBA00010510"/>
    </source>
</evidence>
<dbReference type="FunFam" id="2.40.160.10:FF:000009">
    <property type="entry name" value="Mitochondrial import receptor subunit TOM40"/>
    <property type="match status" value="1"/>
</dbReference>
<dbReference type="GO" id="GO:0006811">
    <property type="term" value="P:monoatomic ion transport"/>
    <property type="evidence" value="ECO:0007669"/>
    <property type="project" value="UniProtKB-KW"/>
</dbReference>
<evidence type="ECO:0000256" key="6">
    <source>
        <dbReference type="ARBA" id="ARBA00022787"/>
    </source>
</evidence>
<evidence type="ECO:0000256" key="10">
    <source>
        <dbReference type="ARBA" id="ARBA00023128"/>
    </source>
</evidence>
<comment type="similarity">
    <text evidence="2">Belongs to the Tom40 family.</text>
</comment>
<keyword evidence="3" id="KW-0813">Transport</keyword>
<keyword evidence="5" id="KW-0812">Transmembrane</keyword>
<dbReference type="GO" id="GO:0005741">
    <property type="term" value="C:mitochondrial outer membrane"/>
    <property type="evidence" value="ECO:0007669"/>
    <property type="project" value="UniProtKB-SubCell"/>
</dbReference>
<dbReference type="EMBL" id="CABVLU010000004">
    <property type="protein sequence ID" value="VVT56180.1"/>
    <property type="molecule type" value="Genomic_DNA"/>
</dbReference>
<dbReference type="Pfam" id="PF01459">
    <property type="entry name" value="Porin_3"/>
    <property type="match status" value="1"/>
</dbReference>
<evidence type="ECO:0000256" key="9">
    <source>
        <dbReference type="ARBA" id="ARBA00023114"/>
    </source>
</evidence>
<dbReference type="Proteomes" id="UP000398389">
    <property type="component" value="Unassembled WGS sequence"/>
</dbReference>
<dbReference type="InterPro" id="IPR023614">
    <property type="entry name" value="Porin_dom_sf"/>
</dbReference>
<evidence type="ECO:0000256" key="8">
    <source>
        <dbReference type="ARBA" id="ARBA00023065"/>
    </source>
</evidence>
<accession>A0A5E8BZY8</accession>
<keyword evidence="10" id="KW-0496">Mitochondrion</keyword>
<reference evidence="14 15" key="1">
    <citation type="submission" date="2019-09" db="EMBL/GenBank/DDBJ databases">
        <authorList>
            <person name="Brejova B."/>
        </authorList>
    </citation>
    <scope>NUCLEOTIDE SEQUENCE [LARGE SCALE GENOMIC DNA]</scope>
</reference>
<evidence type="ECO:0000313" key="15">
    <source>
        <dbReference type="Proteomes" id="UP000398389"/>
    </source>
</evidence>
<comment type="function">
    <text evidence="12">Channel-forming protein essential for import of protein precursors into mitochondria.</text>
</comment>
<proteinExistence type="inferred from homology"/>
<dbReference type="InterPro" id="IPR037930">
    <property type="entry name" value="Tom40"/>
</dbReference>